<dbReference type="OrthoDB" id="482635at2"/>
<name>A9BAJ5_PROM4</name>
<dbReference type="Proteomes" id="UP000000788">
    <property type="component" value="Chromosome"/>
</dbReference>
<evidence type="ECO:0000256" key="1">
    <source>
        <dbReference type="SAM" id="MobiDB-lite"/>
    </source>
</evidence>
<organism evidence="2 3">
    <name type="scientific">Prochlorococcus marinus (strain MIT 9211)</name>
    <dbReference type="NCBI Taxonomy" id="93059"/>
    <lineage>
        <taxon>Bacteria</taxon>
        <taxon>Bacillati</taxon>
        <taxon>Cyanobacteriota</taxon>
        <taxon>Cyanophyceae</taxon>
        <taxon>Synechococcales</taxon>
        <taxon>Prochlorococcaceae</taxon>
        <taxon>Prochlorococcus</taxon>
    </lineage>
</organism>
<evidence type="ECO:0000313" key="3">
    <source>
        <dbReference type="Proteomes" id="UP000000788"/>
    </source>
</evidence>
<dbReference type="RefSeq" id="WP_012195478.1">
    <property type="nucleotide sequence ID" value="NC_009976.1"/>
</dbReference>
<dbReference type="eggNOG" id="ENOG5033UDW">
    <property type="taxonomic scope" value="Bacteria"/>
</dbReference>
<keyword evidence="3" id="KW-1185">Reference proteome</keyword>
<proteinExistence type="predicted"/>
<gene>
    <name evidence="2" type="ordered locus">P9211_09261</name>
</gene>
<reference evidence="2 3" key="1">
    <citation type="journal article" date="2007" name="PLoS Genet.">
        <title>Patterns and implications of gene gain and loss in the evolution of Prochlorococcus.</title>
        <authorList>
            <person name="Kettler G.C."/>
            <person name="Martiny A.C."/>
            <person name="Huang K."/>
            <person name="Zucker J."/>
            <person name="Coleman M.L."/>
            <person name="Rodrigue S."/>
            <person name="Chen F."/>
            <person name="Lapidus A."/>
            <person name="Ferriera S."/>
            <person name="Johnson J."/>
            <person name="Steglich C."/>
            <person name="Church G.M."/>
            <person name="Richardson P."/>
            <person name="Chisholm S.W."/>
        </authorList>
    </citation>
    <scope>NUCLEOTIDE SEQUENCE [LARGE SCALE GENOMIC DNA]</scope>
    <source>
        <strain evidence="3">MIT 9211</strain>
    </source>
</reference>
<dbReference type="KEGG" id="pmj:P9211_09261"/>
<protein>
    <submittedName>
        <fullName evidence="2">Uncharacterized protein</fullName>
    </submittedName>
</protein>
<feature type="compositionally biased region" description="Polar residues" evidence="1">
    <location>
        <begin position="64"/>
        <end position="95"/>
    </location>
</feature>
<dbReference type="STRING" id="93059.P9211_09261"/>
<sequence>MQFHSELSYADSQVVIVKVVAVVKDQKIGSALGQGQTAEEAEDNALKRIESRLRESDGIKYSQIGKNSDSLNNLDKTPDNSQPTKTNISSHSNNQIVHNEDWSNELIQLDEEINRIGWDKESESIFLNNILGFNNRNKIIDINDMHLILQLLKNVRTGESVQSFSHLSNREHLIKDSNEKLKTLKLTLDKARQLLFNNFNVYSRSDLSNKQLLMFNLILSNEKKLTT</sequence>
<feature type="region of interest" description="Disordered" evidence="1">
    <location>
        <begin position="63"/>
        <end position="95"/>
    </location>
</feature>
<accession>A9BAJ5</accession>
<evidence type="ECO:0000313" key="2">
    <source>
        <dbReference type="EMBL" id="ABX08857.1"/>
    </source>
</evidence>
<dbReference type="AlphaFoldDB" id="A9BAJ5"/>
<dbReference type="HOGENOM" id="CLU_1015378_0_0_3"/>
<dbReference type="EMBL" id="CP000878">
    <property type="protein sequence ID" value="ABX08857.1"/>
    <property type="molecule type" value="Genomic_DNA"/>
</dbReference>